<gene>
    <name evidence="8" type="ORF">PEVE_00012617</name>
</gene>
<dbReference type="PANTHER" id="PTHR46790:SF1">
    <property type="entry name" value="CENTROMERE PROTEIN N"/>
    <property type="match status" value="1"/>
</dbReference>
<protein>
    <recommendedName>
        <fullName evidence="10">Centromere protein N</fullName>
    </recommendedName>
</protein>
<evidence type="ECO:0008006" key="10">
    <source>
        <dbReference type="Google" id="ProtNLM"/>
    </source>
</evidence>
<comment type="caution">
    <text evidence="8">The sequence shown here is derived from an EMBL/GenBank/DDBJ whole genome shotgun (WGS) entry which is preliminary data.</text>
</comment>
<comment type="subcellular location">
    <subcellularLocation>
        <location evidence="2">Chromosome</location>
        <location evidence="2">Centromere</location>
    </subcellularLocation>
    <subcellularLocation>
        <location evidence="1">Nucleus</location>
    </subcellularLocation>
</comment>
<comment type="similarity">
    <text evidence="3">Belongs to the CENP-N/CHL4 family.</text>
</comment>
<dbReference type="EMBL" id="CALNXI010000193">
    <property type="protein sequence ID" value="CAH3021737.1"/>
    <property type="molecule type" value="Genomic_DNA"/>
</dbReference>
<keyword evidence="6" id="KW-0137">Centromere</keyword>
<keyword evidence="5" id="KW-0539">Nucleus</keyword>
<dbReference type="InterPro" id="IPR052011">
    <property type="entry name" value="CENP-NAC/CAD_complex"/>
</dbReference>
<dbReference type="InterPro" id="IPR007902">
    <property type="entry name" value="Chl4/mis15/CENP-N"/>
</dbReference>
<reference evidence="8 9" key="1">
    <citation type="submission" date="2022-05" db="EMBL/GenBank/DDBJ databases">
        <authorList>
            <consortium name="Genoscope - CEA"/>
            <person name="William W."/>
        </authorList>
    </citation>
    <scope>NUCLEOTIDE SEQUENCE [LARGE SCALE GENOMIC DNA]</scope>
</reference>
<evidence type="ECO:0000313" key="8">
    <source>
        <dbReference type="EMBL" id="CAH3021737.1"/>
    </source>
</evidence>
<feature type="compositionally biased region" description="Basic and acidic residues" evidence="7">
    <location>
        <begin position="244"/>
        <end position="254"/>
    </location>
</feature>
<evidence type="ECO:0000256" key="2">
    <source>
        <dbReference type="ARBA" id="ARBA00004584"/>
    </source>
</evidence>
<evidence type="ECO:0000313" key="9">
    <source>
        <dbReference type="Proteomes" id="UP001159427"/>
    </source>
</evidence>
<sequence>MANDSRRHDLCKLLNKFKKEELLRGLIERGFLMDDSLDTEGTKKSFVNRIVKSCFHGEVKTDQVALMDLLYHQTHPHCKKWNVYKLVGFVPEKVLNTSDPLAFKSQLESCLGLYLRVHVFVNLWKNSLWTWLHIYERGSPSSLLASNTVFLVYYPNAEYIFMSTIKAAHKQYILQTLSSLLHCQTLEEIKLSGRDVLSLKELVLNKSSQGAFSKYRLNQIEGNPLSRKRKREKEVTMEVPSQEIKSENKEEEQQRQQLTDNAFGPNPQPVLEKVEFKMQTKLRSGDQHLPWQLNRPISCNVRFEGPSVIEGIKNLGAQSFVDVPLPSYLANLHSQSKNSFFLTETKTTNPATGSTQQQ</sequence>
<accession>A0ABN8M0H3</accession>
<dbReference type="PANTHER" id="PTHR46790">
    <property type="entry name" value="CENTROMERE PROTEIN N"/>
    <property type="match status" value="1"/>
</dbReference>
<evidence type="ECO:0000256" key="7">
    <source>
        <dbReference type="SAM" id="MobiDB-lite"/>
    </source>
</evidence>
<keyword evidence="4" id="KW-0158">Chromosome</keyword>
<evidence type="ECO:0000256" key="5">
    <source>
        <dbReference type="ARBA" id="ARBA00023242"/>
    </source>
</evidence>
<keyword evidence="9" id="KW-1185">Reference proteome</keyword>
<evidence type="ECO:0000256" key="4">
    <source>
        <dbReference type="ARBA" id="ARBA00022454"/>
    </source>
</evidence>
<dbReference type="Proteomes" id="UP001159427">
    <property type="component" value="Unassembled WGS sequence"/>
</dbReference>
<feature type="region of interest" description="Disordered" evidence="7">
    <location>
        <begin position="226"/>
        <end position="268"/>
    </location>
</feature>
<evidence type="ECO:0000256" key="1">
    <source>
        <dbReference type="ARBA" id="ARBA00004123"/>
    </source>
</evidence>
<evidence type="ECO:0000256" key="3">
    <source>
        <dbReference type="ARBA" id="ARBA00005566"/>
    </source>
</evidence>
<evidence type="ECO:0000256" key="6">
    <source>
        <dbReference type="ARBA" id="ARBA00023328"/>
    </source>
</evidence>
<name>A0ABN8M0H3_9CNID</name>
<proteinExistence type="inferred from homology"/>
<organism evidence="8 9">
    <name type="scientific">Porites evermanni</name>
    <dbReference type="NCBI Taxonomy" id="104178"/>
    <lineage>
        <taxon>Eukaryota</taxon>
        <taxon>Metazoa</taxon>
        <taxon>Cnidaria</taxon>
        <taxon>Anthozoa</taxon>
        <taxon>Hexacorallia</taxon>
        <taxon>Scleractinia</taxon>
        <taxon>Fungiina</taxon>
        <taxon>Poritidae</taxon>
        <taxon>Porites</taxon>
    </lineage>
</organism>
<dbReference type="Pfam" id="PF05238">
    <property type="entry name" value="CENP-N"/>
    <property type="match status" value="1"/>
</dbReference>